<dbReference type="InterPro" id="IPR000310">
    <property type="entry name" value="Orn/Lys/Arg_deCO2ase_major_dom"/>
</dbReference>
<accession>A0ABT2M5M6</accession>
<evidence type="ECO:0000256" key="1">
    <source>
        <dbReference type="ARBA" id="ARBA00001933"/>
    </source>
</evidence>
<keyword evidence="9" id="KW-1185">Reference proteome</keyword>
<evidence type="ECO:0000313" key="9">
    <source>
        <dbReference type="Proteomes" id="UP001431199"/>
    </source>
</evidence>
<dbReference type="Gene3D" id="3.90.100.10">
    <property type="entry name" value="Orn/Lys/Arg decarboxylase, C-terminal domain"/>
    <property type="match status" value="1"/>
</dbReference>
<proteinExistence type="inferred from homology"/>
<dbReference type="InterPro" id="IPR015421">
    <property type="entry name" value="PyrdxlP-dep_Trfase_major"/>
</dbReference>
<dbReference type="SUPFAM" id="SSF53383">
    <property type="entry name" value="PLP-dependent transferases"/>
    <property type="match status" value="1"/>
</dbReference>
<reference evidence="8" key="1">
    <citation type="submission" date="2022-09" db="EMBL/GenBank/DDBJ databases">
        <title>Eubacterium sp. LFL-14 isolated from human feces.</title>
        <authorList>
            <person name="Liu F."/>
        </authorList>
    </citation>
    <scope>NUCLEOTIDE SEQUENCE</scope>
    <source>
        <strain evidence="8">LFL-14</strain>
    </source>
</reference>
<gene>
    <name evidence="8" type="ORF">N5B56_12905</name>
</gene>
<organism evidence="8 9">
    <name type="scientific">Eubacterium album</name>
    <dbReference type="NCBI Taxonomy" id="2978477"/>
    <lineage>
        <taxon>Bacteria</taxon>
        <taxon>Bacillati</taxon>
        <taxon>Bacillota</taxon>
        <taxon>Clostridia</taxon>
        <taxon>Eubacteriales</taxon>
        <taxon>Eubacteriaceae</taxon>
        <taxon>Eubacterium</taxon>
    </lineage>
</organism>
<sequence>MSKDLYDKLKEYSKSDFYPFHMPGHKRNVNLIKEQYGIDIDITEIDGFDMLYEADDVLKDAMERAKKFWGTEKTYFLVNGSTVGILTAMHSCLTQGDRIIIGRNCHKAVYNASELLKLNNTYLYPKYIPKYGINGGYSAKELENLFEKNSNIKAVVITSPTYDGIVSDIKTLADITHKNGAVLIVDEAHGAHFGISDKFPKPAYDMGADLVIESMHKTLPTFTQTALLHLSKEGKKRVDEKKIKHFWSIFQTSSPSYVFMANMDKCISFLDKNGNEIYEKFSNDIEEFRKKCDKLHYIHIPGKELIGTNEVFDVDLSKLIINSSMGGKPMNDILRKKFHLEMEMEAAKYVLAITTFCDNKEGFDRLYKALDYIDAELKKITNKSEIKKIKNTNFELVRNIQEMSISNAVNSNTKLVNIENAINKVSAEYLYLYPPGIPLIVPGEVVNVKLVEQIKEYKNRNYEIVRYDKFKIVD</sequence>
<evidence type="ECO:0000256" key="5">
    <source>
        <dbReference type="ARBA" id="ARBA00023239"/>
    </source>
</evidence>
<feature type="domain" description="Orn/Lys/Arg decarboxylase C-terminal" evidence="7">
    <location>
        <begin position="375"/>
        <end position="447"/>
    </location>
</feature>
<dbReference type="PANTHER" id="PTHR43277">
    <property type="entry name" value="ARGININE DECARBOXYLASE"/>
    <property type="match status" value="1"/>
</dbReference>
<evidence type="ECO:0000259" key="7">
    <source>
        <dbReference type="Pfam" id="PF03711"/>
    </source>
</evidence>
<keyword evidence="8" id="KW-0808">Transferase</keyword>
<dbReference type="Proteomes" id="UP001431199">
    <property type="component" value="Unassembled WGS sequence"/>
</dbReference>
<protein>
    <submittedName>
        <fullName evidence="8">Aminotransferase class V-fold PLP-dependent enzyme</fullName>
    </submittedName>
</protein>
<name>A0ABT2M5M6_9FIRM</name>
<comment type="cofactor">
    <cofactor evidence="1">
        <name>pyridoxal 5'-phosphate</name>
        <dbReference type="ChEBI" id="CHEBI:597326"/>
    </cofactor>
</comment>
<dbReference type="RefSeq" id="WP_260979133.1">
    <property type="nucleotide sequence ID" value="NZ_JAODBU010000015.1"/>
</dbReference>
<dbReference type="PANTHER" id="PTHR43277:SF4">
    <property type="entry name" value="ARGININE DECARBOXYLASE"/>
    <property type="match status" value="1"/>
</dbReference>
<evidence type="ECO:0000256" key="2">
    <source>
        <dbReference type="ARBA" id="ARBA00010671"/>
    </source>
</evidence>
<keyword evidence="8" id="KW-0032">Aminotransferase</keyword>
<keyword evidence="5" id="KW-0456">Lyase</keyword>
<dbReference type="InterPro" id="IPR015424">
    <property type="entry name" value="PyrdxlP-dep_Trfase"/>
</dbReference>
<evidence type="ECO:0000259" key="6">
    <source>
        <dbReference type="Pfam" id="PF01276"/>
    </source>
</evidence>
<dbReference type="Pfam" id="PF03711">
    <property type="entry name" value="OKR_DC_1_C"/>
    <property type="match status" value="1"/>
</dbReference>
<dbReference type="GO" id="GO:0008483">
    <property type="term" value="F:transaminase activity"/>
    <property type="evidence" value="ECO:0007669"/>
    <property type="project" value="UniProtKB-KW"/>
</dbReference>
<evidence type="ECO:0000256" key="4">
    <source>
        <dbReference type="ARBA" id="ARBA00022898"/>
    </source>
</evidence>
<evidence type="ECO:0000313" key="8">
    <source>
        <dbReference type="EMBL" id="MCT7399962.1"/>
    </source>
</evidence>
<dbReference type="InterPro" id="IPR008286">
    <property type="entry name" value="Prn/Lys/Arg_de-COase_C"/>
</dbReference>
<comment type="caution">
    <text evidence="8">The sequence shown here is derived from an EMBL/GenBank/DDBJ whole genome shotgun (WGS) entry which is preliminary data.</text>
</comment>
<keyword evidence="3" id="KW-0210">Decarboxylase</keyword>
<dbReference type="EMBL" id="JAODBU010000015">
    <property type="protein sequence ID" value="MCT7399962.1"/>
    <property type="molecule type" value="Genomic_DNA"/>
</dbReference>
<comment type="similarity">
    <text evidence="2">Belongs to the Orn/Lys/Arg decarboxylase class-I family.</text>
</comment>
<dbReference type="InterPro" id="IPR052357">
    <property type="entry name" value="Orn_Lys_Arg_decarboxylase-I"/>
</dbReference>
<evidence type="ECO:0000256" key="3">
    <source>
        <dbReference type="ARBA" id="ARBA00022793"/>
    </source>
</evidence>
<dbReference type="Gene3D" id="3.40.640.10">
    <property type="entry name" value="Type I PLP-dependent aspartate aminotransferase-like (Major domain)"/>
    <property type="match status" value="1"/>
</dbReference>
<feature type="domain" description="Orn/Lys/Arg decarboxylases family 1 pyridoxal-P attachment site" evidence="6">
    <location>
        <begin position="5"/>
        <end position="314"/>
    </location>
</feature>
<dbReference type="Pfam" id="PF01276">
    <property type="entry name" value="OKR_DC_1"/>
    <property type="match status" value="1"/>
</dbReference>
<keyword evidence="4" id="KW-0663">Pyridoxal phosphate</keyword>